<evidence type="ECO:0000313" key="8">
    <source>
        <dbReference type="Proteomes" id="UP000199341"/>
    </source>
</evidence>
<dbReference type="Pfam" id="PF00550">
    <property type="entry name" value="PP-binding"/>
    <property type="match status" value="3"/>
</dbReference>
<evidence type="ECO:0000256" key="1">
    <source>
        <dbReference type="ARBA" id="ARBA00001957"/>
    </source>
</evidence>
<dbReference type="Gene3D" id="3.30.559.10">
    <property type="entry name" value="Chloramphenicol acetyltransferase-like domain"/>
    <property type="match status" value="2"/>
</dbReference>
<dbReference type="Gene3D" id="3.40.50.1820">
    <property type="entry name" value="alpha/beta hydrolase"/>
    <property type="match status" value="1"/>
</dbReference>
<dbReference type="NCBIfam" id="TIGR01733">
    <property type="entry name" value="AA-adenyl-dom"/>
    <property type="match status" value="3"/>
</dbReference>
<dbReference type="GO" id="GO:0008610">
    <property type="term" value="P:lipid biosynthetic process"/>
    <property type="evidence" value="ECO:0007669"/>
    <property type="project" value="UniProtKB-ARBA"/>
</dbReference>
<dbReference type="Gene3D" id="3.30.559.30">
    <property type="entry name" value="Nonribosomal peptide synthetase, condensation domain"/>
    <property type="match status" value="2"/>
</dbReference>
<dbReference type="CDD" id="cd05930">
    <property type="entry name" value="A_NRPS"/>
    <property type="match status" value="1"/>
</dbReference>
<dbReference type="FunFam" id="2.30.38.10:FF:000001">
    <property type="entry name" value="Non-ribosomal peptide synthetase PvdI"/>
    <property type="match status" value="3"/>
</dbReference>
<dbReference type="FunFam" id="1.10.1200.10:FF:000016">
    <property type="entry name" value="Non-ribosomal peptide synthase"/>
    <property type="match status" value="3"/>
</dbReference>
<dbReference type="InterPro" id="IPR006162">
    <property type="entry name" value="Ppantetheine_attach_site"/>
</dbReference>
<dbReference type="Gene3D" id="3.30.300.30">
    <property type="match status" value="3"/>
</dbReference>
<dbReference type="Gene3D" id="3.40.50.980">
    <property type="match status" value="6"/>
</dbReference>
<dbReference type="PROSITE" id="PS00455">
    <property type="entry name" value="AMP_BINDING"/>
    <property type="match status" value="3"/>
</dbReference>
<dbReference type="OrthoDB" id="2472181at2"/>
<keyword evidence="8" id="KW-1185">Reference proteome</keyword>
<evidence type="ECO:0000256" key="2">
    <source>
        <dbReference type="ARBA" id="ARBA00006432"/>
    </source>
</evidence>
<dbReference type="Gene3D" id="2.30.38.10">
    <property type="entry name" value="Luciferase, Domain 3"/>
    <property type="match status" value="3"/>
</dbReference>
<dbReference type="Proteomes" id="UP000199341">
    <property type="component" value="Unassembled WGS sequence"/>
</dbReference>
<dbReference type="GO" id="GO:0005829">
    <property type="term" value="C:cytosol"/>
    <property type="evidence" value="ECO:0007669"/>
    <property type="project" value="TreeGrafter"/>
</dbReference>
<keyword evidence="3" id="KW-0596">Phosphopantetheine</keyword>
<protein>
    <submittedName>
        <fullName evidence="7">Amino acid adenylation domain-containing protein</fullName>
    </submittedName>
</protein>
<dbReference type="GO" id="GO:0044550">
    <property type="term" value="P:secondary metabolite biosynthetic process"/>
    <property type="evidence" value="ECO:0007669"/>
    <property type="project" value="UniProtKB-ARBA"/>
</dbReference>
<proteinExistence type="inferred from homology"/>
<dbReference type="InterPro" id="IPR029058">
    <property type="entry name" value="AB_hydrolase_fold"/>
</dbReference>
<sequence>MSHLPELPPTRWNATAADVPDAGLAALFRARVAAHPQALALVGDHVELTYAGLDARANRLAHRLIALGARPETSVAVLMARSADVVAATLAVVKAGSAYVPLPAGYPVERMRLVMAGTDARILLVDRANAAHPAAEAARAAGIAVHLVDGEAGLADEPAHDPAVRVDPAHLVYVIYTSGSTGVPKGVAVSHRNVAAFAADPQWSGPAQARVLLHSAHAFDASTYELWVPLLTGNRIVLAPPGALDTADYARVIEQYGVTCAFFTTALFNVLVEEAPRALAGLRELWTGGEAVSARAMRRLLAAAGPDLRLFHVYGPTESTVYATRSQVREVARDAAPVPIGGPMANTRLYVLDDRLRQVPVGAAGELYIAGEGLARGYLGRPGLTAGRFVADPFAEVPGARMYRTGDVVRWTPGGEVEFVGRVDGQVKLRGFRIELGEIEAALAADPGVAQAVAMVREDRPGDRRLAGYVVPAAGRTLEPEAVRARLARSLPDYMVPQGLVVLPALPLTPNGKVNRQALPAPQYAAGTGRAPRTPQEELLCGLFAEVLGLPGIGTEDDFFALGGHSLLATRLANRIRAALGAEVGVRDVFAAPTVAALAAVLDRPRQQAARPVPTRRERPARSPLSPAQQRVWFLERLEGPGATWNIPLVLTLAGRLDPEALADALADVADRHETLRTLVRDAEGEDAARQVVLPAGTARPPLEVTDTAAADLPAARTAAARRPFDLTTELPLRAHLFRTGPDEATLLLVVHHIAADGWSLVPLGADLGTAYTARLAGSAPRWTELPVQYRDYADWQQELLGAQDDPGSLAADQLAYWRERLAGLPEEIELPRDRPRPAAPTREAGVVTLDLDAELHAQLQELARDRRATLFMVLQAGLSALLSRLGAGTDIPLGSVVAGRTDEALDDLVGFFVNTLVLRTDTSGDPTFAELVDRVRESDLAAFAHQDLPFDQVVEAVNPERGRGRHPLFQVAMVLQNNAAARYDLGRDARVTAVDVPATAAQFDLCVNVLERHGEDGAPAGLRAELEYAAELFDRDSVEALGGRLVRLLGRAAADPDRPVGAVDLLDPAERALLLDGWNDTRAGAADERRTVPGLIAEQAARTPDAVAVECGGRTLTYARLEADAAEAATVLREHGVAAGDTVLLAAPSSEQLVVGVLAAMKAGAGFLPVDPELPAARLRVILQDAAPAAVLTLTRLRPALADALDGTAAPVLDLDAMPARKGPLLPPAQPHPEALACVFYTSGSTGRPKGVMFAHGPLLNYTLAMADAFALTAADRILQVASVGFDVLIEELLPTLAAGATVVVPTAPVLTSGADLADYVAEHRVTGLELTTAYWHEWAHELETSGRTLPSGFRFTAIGGERILPERMAAWQQQPAELIHVYGLTEVTCTSTTALLGPAAGRREPFAAPIGRPLRNTRAYVLDPRLQPVPAGVAGELYLGGGGLARGYVGRPALTAERFVADPFAPEPGARMYRTGDVVRWTPDGELEFVGRADEQVKIRGFRIELGEIEAALGRIEGVAQVKAVVREDRPGDKRLAAYVVPAQGAAFDAGAARGALAAVLPPYMVPDALVVLDAFPMNQNGKVDRGALPVPEYPASAPGRAPRTAQEEILCGLFAEVLGRPEVGVDDDFFALGGHSLLATRLVNRVRAALGAELTLPVLFEAPTPAALAAAAAGDTGRPPLRPAVRPERLPLSYAQQRLWFLTRMEGPAATYNIPLALRLRGPVDSEALAAALADVADRHESLRTVFREVRGEVQGEAPAEAQGAVHGEPVQTVLPAGTARPPLTTAALCPAELPGALLRAAHRPFDIATELPLRAWLFSTSPQESTLLLVLHHIAGDGWSMGPLGTDLGTAYTARLAGAAPQWPELPVQYADYALWERRALGAADDPESRFGRGLAFWRERLAGLPEEIELPRDRPRPAVPSHKGALVRTELDAELHHRLAELARERRATLFMVLQAGLSALLTRLGAGTDIPIGSVVSGRTDEALDDLVGFFVNTLVLRTDTSGDPSFAELVDRVRESDLSAFAHQDLPFDQVVEAVNPERSRGRHPLFQVALCHEDTADLEIGGLAAEAVPVDYRAAKFDLTFFVRERRGPQGAPLGIDVSVEYAEDLYDRGTAEQFAARFGRLLAAVSAAPARPVTAADVLSAQERTLIVEDWNDTAVAYEQAGLAELFARRADARPDAPAVTGGGTTLTYRELDARANRLAHRLIAAGVRPDSAVALLLDRSPDLLVATLAVAKAGGAYVPLPAGYPVERMDLVLAETGARVLLVDPAHAGHPAATAGERAVLVVDGTAGLADQPAADPGVAVHPDMLAYVIYTSGSTGVPKGVAVSQRAVAALAADRRFAGPGHDKVLLHSAHAFDASTYELWVPLLTGRHVVVAPPGSLGTSAYAEVIEASGVTGAFFTTALFNLLAEEIPDALGRLREIWVGGEAVSARIMRRLRERHPGLHLVNVYGPTEATTFALTAPVRAGEREATVPIGRPMDTMRAYVLDDRLQPVPAGVLGELYLAGDGLARGYLGRAALTAERFVADPFAAVPGTRMYRTGDVVRWTPGGEVDFVGRADGQVKIRGFRIELGEIEAALAADPAVSQAAVVVREDRPGDKRLAGYVTAQPGMVPDPAALRDRLAATLPDYMVPRALMVLAALPLNPNGKLDRRALPEPVYEAAAERRAPRDDREAALCRLFGDVLGVPEVGIDDNFFALGGHSLLATRLVGRIRAALGADLPVSALFETPTALALAERIAAAPPRPAAARPPLTRPALRPRARA</sequence>
<evidence type="ECO:0000313" key="7">
    <source>
        <dbReference type="EMBL" id="SDN96291.1"/>
    </source>
</evidence>
<feature type="region of interest" description="Disordered" evidence="5">
    <location>
        <begin position="606"/>
        <end position="625"/>
    </location>
</feature>
<dbReference type="GO" id="GO:0031177">
    <property type="term" value="F:phosphopantetheine binding"/>
    <property type="evidence" value="ECO:0007669"/>
    <property type="project" value="InterPro"/>
</dbReference>
<gene>
    <name evidence="7" type="ORF">SAMN05216259_106369</name>
</gene>
<dbReference type="InterPro" id="IPR023213">
    <property type="entry name" value="CAT-like_dom_sf"/>
</dbReference>
<dbReference type="SUPFAM" id="SSF47336">
    <property type="entry name" value="ACP-like"/>
    <property type="match status" value="3"/>
</dbReference>
<dbReference type="EMBL" id="FNIE01000006">
    <property type="protein sequence ID" value="SDN96291.1"/>
    <property type="molecule type" value="Genomic_DNA"/>
</dbReference>
<dbReference type="STRING" id="310781.SAMN05216259_106369"/>
<comment type="cofactor">
    <cofactor evidence="1">
        <name>pantetheine 4'-phosphate</name>
        <dbReference type="ChEBI" id="CHEBI:47942"/>
    </cofactor>
</comment>
<dbReference type="InterPro" id="IPR000873">
    <property type="entry name" value="AMP-dep_synth/lig_dom"/>
</dbReference>
<dbReference type="Gene3D" id="1.10.1200.10">
    <property type="entry name" value="ACP-like"/>
    <property type="match status" value="2"/>
</dbReference>
<dbReference type="GO" id="GO:0003824">
    <property type="term" value="F:catalytic activity"/>
    <property type="evidence" value="ECO:0007669"/>
    <property type="project" value="InterPro"/>
</dbReference>
<feature type="domain" description="Carrier" evidence="6">
    <location>
        <begin position="2675"/>
        <end position="2750"/>
    </location>
</feature>
<dbReference type="FunFam" id="3.40.50.980:FF:000001">
    <property type="entry name" value="Non-ribosomal peptide synthetase"/>
    <property type="match status" value="2"/>
</dbReference>
<evidence type="ECO:0000259" key="6">
    <source>
        <dbReference type="PROSITE" id="PS50075"/>
    </source>
</evidence>
<dbReference type="InterPro" id="IPR009081">
    <property type="entry name" value="PP-bd_ACP"/>
</dbReference>
<dbReference type="RefSeq" id="WP_093785125.1">
    <property type="nucleotide sequence ID" value="NZ_FNIE01000006.1"/>
</dbReference>
<dbReference type="InterPro" id="IPR001242">
    <property type="entry name" value="Condensation_dom"/>
</dbReference>
<reference evidence="7 8" key="1">
    <citation type="submission" date="2016-10" db="EMBL/GenBank/DDBJ databases">
        <authorList>
            <person name="de Groot N.N."/>
        </authorList>
    </citation>
    <scope>NUCLEOTIDE SEQUENCE [LARGE SCALE GENOMIC DNA]</scope>
    <source>
        <strain evidence="7 8">CGMCC 4.2022</strain>
    </source>
</reference>
<feature type="domain" description="Carrier" evidence="6">
    <location>
        <begin position="531"/>
        <end position="606"/>
    </location>
</feature>
<dbReference type="Pfam" id="PF13193">
    <property type="entry name" value="AMP-binding_C"/>
    <property type="match status" value="3"/>
</dbReference>
<dbReference type="GO" id="GO:0043041">
    <property type="term" value="P:amino acid activation for nonribosomal peptide biosynthetic process"/>
    <property type="evidence" value="ECO:0007669"/>
    <property type="project" value="TreeGrafter"/>
</dbReference>
<dbReference type="InterPro" id="IPR020845">
    <property type="entry name" value="AMP-binding_CS"/>
</dbReference>
<dbReference type="CDD" id="cd19540">
    <property type="entry name" value="LCL_NRPS-like"/>
    <property type="match status" value="2"/>
</dbReference>
<dbReference type="InterPro" id="IPR045851">
    <property type="entry name" value="AMP-bd_C_sf"/>
</dbReference>
<accession>A0A1H0FP33</accession>
<dbReference type="GO" id="GO:0017000">
    <property type="term" value="P:antibiotic biosynthetic process"/>
    <property type="evidence" value="ECO:0007669"/>
    <property type="project" value="UniProtKB-ARBA"/>
</dbReference>
<dbReference type="SUPFAM" id="SSF56801">
    <property type="entry name" value="Acetyl-CoA synthetase-like"/>
    <property type="match status" value="3"/>
</dbReference>
<dbReference type="FunFam" id="3.30.300.30:FF:000010">
    <property type="entry name" value="Enterobactin synthetase component F"/>
    <property type="match status" value="3"/>
</dbReference>
<dbReference type="Pfam" id="PF00501">
    <property type="entry name" value="AMP-binding"/>
    <property type="match status" value="3"/>
</dbReference>
<feature type="domain" description="Carrier" evidence="6">
    <location>
        <begin position="1604"/>
        <end position="1679"/>
    </location>
</feature>
<name>A0A1H0FP33_9ACTN</name>
<evidence type="ECO:0000256" key="3">
    <source>
        <dbReference type="ARBA" id="ARBA00022450"/>
    </source>
</evidence>
<dbReference type="PANTHER" id="PTHR45527:SF1">
    <property type="entry name" value="FATTY ACID SYNTHASE"/>
    <property type="match status" value="1"/>
</dbReference>
<dbReference type="FunFam" id="3.40.50.12780:FF:000012">
    <property type="entry name" value="Non-ribosomal peptide synthetase"/>
    <property type="match status" value="3"/>
</dbReference>
<dbReference type="Pfam" id="PF00668">
    <property type="entry name" value="Condensation"/>
    <property type="match status" value="2"/>
</dbReference>
<dbReference type="GO" id="GO:0072330">
    <property type="term" value="P:monocarboxylic acid biosynthetic process"/>
    <property type="evidence" value="ECO:0007669"/>
    <property type="project" value="UniProtKB-ARBA"/>
</dbReference>
<dbReference type="CDD" id="cd12117">
    <property type="entry name" value="A_NRPS_Srf_like"/>
    <property type="match status" value="2"/>
</dbReference>
<dbReference type="PROSITE" id="PS00012">
    <property type="entry name" value="PHOSPHOPANTETHEINE"/>
    <property type="match status" value="3"/>
</dbReference>
<keyword evidence="4" id="KW-0597">Phosphoprotein</keyword>
<comment type="similarity">
    <text evidence="2">Belongs to the ATP-dependent AMP-binding enzyme family.</text>
</comment>
<dbReference type="InterPro" id="IPR036736">
    <property type="entry name" value="ACP-like_sf"/>
</dbReference>
<feature type="compositionally biased region" description="Low complexity" evidence="5">
    <location>
        <begin position="2751"/>
        <end position="2764"/>
    </location>
</feature>
<dbReference type="PROSITE" id="PS50075">
    <property type="entry name" value="CARRIER"/>
    <property type="match status" value="3"/>
</dbReference>
<dbReference type="InterPro" id="IPR025110">
    <property type="entry name" value="AMP-bd_C"/>
</dbReference>
<evidence type="ECO:0000256" key="5">
    <source>
        <dbReference type="SAM" id="MobiDB-lite"/>
    </source>
</evidence>
<dbReference type="SMART" id="SM00823">
    <property type="entry name" value="PKS_PP"/>
    <property type="match status" value="3"/>
</dbReference>
<evidence type="ECO:0000256" key="4">
    <source>
        <dbReference type="ARBA" id="ARBA00022553"/>
    </source>
</evidence>
<organism evidence="7 8">
    <name type="scientific">Actinacidiphila guanduensis</name>
    <dbReference type="NCBI Taxonomy" id="310781"/>
    <lineage>
        <taxon>Bacteria</taxon>
        <taxon>Bacillati</taxon>
        <taxon>Actinomycetota</taxon>
        <taxon>Actinomycetes</taxon>
        <taxon>Kitasatosporales</taxon>
        <taxon>Streptomycetaceae</taxon>
        <taxon>Actinacidiphila</taxon>
    </lineage>
</organism>
<dbReference type="InterPro" id="IPR020806">
    <property type="entry name" value="PKS_PP-bd"/>
</dbReference>
<dbReference type="NCBIfam" id="NF003417">
    <property type="entry name" value="PRK04813.1"/>
    <property type="match status" value="3"/>
</dbReference>
<dbReference type="InterPro" id="IPR010071">
    <property type="entry name" value="AA_adenyl_dom"/>
</dbReference>
<feature type="region of interest" description="Disordered" evidence="5">
    <location>
        <begin position="2751"/>
        <end position="2771"/>
    </location>
</feature>
<dbReference type="SUPFAM" id="SSF52777">
    <property type="entry name" value="CoA-dependent acyltransferases"/>
    <property type="match status" value="4"/>
</dbReference>
<dbReference type="PANTHER" id="PTHR45527">
    <property type="entry name" value="NONRIBOSOMAL PEPTIDE SYNTHETASE"/>
    <property type="match status" value="1"/>
</dbReference>